<feature type="region of interest" description="Disordered" evidence="1">
    <location>
        <begin position="1"/>
        <end position="57"/>
    </location>
</feature>
<sequence length="89" mass="9493">MDHLTGSKQSSLQSTANSIGSDHCLKAPPPNLDRKPTSDPIRDDHRSSDPEPDLAATMMLGGSGRFSLARAHRQWSPVLPSIAEGSVVC</sequence>
<proteinExistence type="predicted"/>
<dbReference type="EMBL" id="GBRH01163955">
    <property type="protein sequence ID" value="JAE33941.1"/>
    <property type="molecule type" value="Transcribed_RNA"/>
</dbReference>
<organism evidence="2">
    <name type="scientific">Arundo donax</name>
    <name type="common">Giant reed</name>
    <name type="synonym">Donax arundinaceus</name>
    <dbReference type="NCBI Taxonomy" id="35708"/>
    <lineage>
        <taxon>Eukaryota</taxon>
        <taxon>Viridiplantae</taxon>
        <taxon>Streptophyta</taxon>
        <taxon>Embryophyta</taxon>
        <taxon>Tracheophyta</taxon>
        <taxon>Spermatophyta</taxon>
        <taxon>Magnoliopsida</taxon>
        <taxon>Liliopsida</taxon>
        <taxon>Poales</taxon>
        <taxon>Poaceae</taxon>
        <taxon>PACMAD clade</taxon>
        <taxon>Arundinoideae</taxon>
        <taxon>Arundineae</taxon>
        <taxon>Arundo</taxon>
    </lineage>
</organism>
<accession>A0A0A9HGF4</accession>
<evidence type="ECO:0000313" key="2">
    <source>
        <dbReference type="EMBL" id="JAE33941.1"/>
    </source>
</evidence>
<feature type="compositionally biased region" description="Basic and acidic residues" evidence="1">
    <location>
        <begin position="32"/>
        <end position="49"/>
    </location>
</feature>
<dbReference type="AlphaFoldDB" id="A0A0A9HGF4"/>
<reference evidence="2" key="2">
    <citation type="journal article" date="2015" name="Data Brief">
        <title>Shoot transcriptome of the giant reed, Arundo donax.</title>
        <authorList>
            <person name="Barrero R.A."/>
            <person name="Guerrero F.D."/>
            <person name="Moolhuijzen P."/>
            <person name="Goolsby J.A."/>
            <person name="Tidwell J."/>
            <person name="Bellgard S.E."/>
            <person name="Bellgard M.I."/>
        </authorList>
    </citation>
    <scope>NUCLEOTIDE SEQUENCE</scope>
    <source>
        <tissue evidence="2">Shoot tissue taken approximately 20 cm above the soil surface</tissue>
    </source>
</reference>
<protein>
    <submittedName>
        <fullName evidence="2">Uncharacterized protein</fullName>
    </submittedName>
</protein>
<reference evidence="2" key="1">
    <citation type="submission" date="2014-09" db="EMBL/GenBank/DDBJ databases">
        <authorList>
            <person name="Magalhaes I.L.F."/>
            <person name="Oliveira U."/>
            <person name="Santos F.R."/>
            <person name="Vidigal T.H.D.A."/>
            <person name="Brescovit A.D."/>
            <person name="Santos A.J."/>
        </authorList>
    </citation>
    <scope>NUCLEOTIDE SEQUENCE</scope>
    <source>
        <tissue evidence="2">Shoot tissue taken approximately 20 cm above the soil surface</tissue>
    </source>
</reference>
<feature type="compositionally biased region" description="Polar residues" evidence="1">
    <location>
        <begin position="1"/>
        <end position="20"/>
    </location>
</feature>
<name>A0A0A9HGF4_ARUDO</name>
<evidence type="ECO:0000256" key="1">
    <source>
        <dbReference type="SAM" id="MobiDB-lite"/>
    </source>
</evidence>